<dbReference type="InterPro" id="IPR056453">
    <property type="entry name" value="HTH_DNAJC9"/>
</dbReference>
<dbReference type="PRINTS" id="PR00625">
    <property type="entry name" value="JDOMAIN"/>
</dbReference>
<proteinExistence type="predicted"/>
<sequence>MSSFVADAKRLFGTANLYELLQLKKSKSKRNECSQAEIKKSFLKLAVRFHPDRCSDETKKVETTAKFQILNRAYSVLSDKQKRAVYDETGIIDDDVEISSDDVDLVAWGRMMFKKVTKQDIDQFIQEYRDSGEERSAVKEAYINHNGDMRKILDTVLGVTYEDEERLRSMINEMIEASELKATRKFLAEPEKRKTRRIRAAKREAESKEGEGALVELIQNRQKQKLASLDAFCDSLAEKYAKKPGRAKK</sequence>
<evidence type="ECO:0000313" key="3">
    <source>
        <dbReference type="Proteomes" id="UP000271098"/>
    </source>
</evidence>
<name>A0A183EAV0_9BILA</name>
<dbReference type="InterPro" id="IPR036869">
    <property type="entry name" value="J_dom_sf"/>
</dbReference>
<dbReference type="InterPro" id="IPR001623">
    <property type="entry name" value="DnaJ_domain"/>
</dbReference>
<dbReference type="WBParaSite" id="GPUH_0001811601-mRNA-1">
    <property type="protein sequence ID" value="GPUH_0001811601-mRNA-1"/>
    <property type="gene ID" value="GPUH_0001811601"/>
</dbReference>
<accession>A0A183EAV0</accession>
<reference evidence="2 3" key="2">
    <citation type="submission" date="2018-11" db="EMBL/GenBank/DDBJ databases">
        <authorList>
            <consortium name="Pathogen Informatics"/>
        </authorList>
    </citation>
    <scope>NUCLEOTIDE SEQUENCE [LARGE SCALE GENOMIC DNA]</scope>
</reference>
<dbReference type="GO" id="GO:0005737">
    <property type="term" value="C:cytoplasm"/>
    <property type="evidence" value="ECO:0007669"/>
    <property type="project" value="TreeGrafter"/>
</dbReference>
<protein>
    <submittedName>
        <fullName evidence="4">J domain-containing protein</fullName>
    </submittedName>
</protein>
<dbReference type="PROSITE" id="PS50076">
    <property type="entry name" value="DNAJ_2"/>
    <property type="match status" value="1"/>
</dbReference>
<gene>
    <name evidence="2" type="ORF">GPUH_LOCUS18091</name>
</gene>
<dbReference type="Proteomes" id="UP000271098">
    <property type="component" value="Unassembled WGS sequence"/>
</dbReference>
<dbReference type="EMBL" id="UYRT01086188">
    <property type="protein sequence ID" value="VDN31031.1"/>
    <property type="molecule type" value="Genomic_DNA"/>
</dbReference>
<feature type="domain" description="J" evidence="1">
    <location>
        <begin position="16"/>
        <end position="90"/>
    </location>
</feature>
<dbReference type="PANTHER" id="PTHR44144:SF1">
    <property type="entry name" value="DNAJ HOMOLOG SUBFAMILY C MEMBER 9"/>
    <property type="match status" value="1"/>
</dbReference>
<dbReference type="SMART" id="SM00271">
    <property type="entry name" value="DnaJ"/>
    <property type="match status" value="1"/>
</dbReference>
<reference evidence="4" key="1">
    <citation type="submission" date="2016-06" db="UniProtKB">
        <authorList>
            <consortium name="WormBaseParasite"/>
        </authorList>
    </citation>
    <scope>IDENTIFICATION</scope>
</reference>
<dbReference type="GO" id="GO:0005634">
    <property type="term" value="C:nucleus"/>
    <property type="evidence" value="ECO:0007669"/>
    <property type="project" value="TreeGrafter"/>
</dbReference>
<organism evidence="4">
    <name type="scientific">Gongylonema pulchrum</name>
    <dbReference type="NCBI Taxonomy" id="637853"/>
    <lineage>
        <taxon>Eukaryota</taxon>
        <taxon>Metazoa</taxon>
        <taxon>Ecdysozoa</taxon>
        <taxon>Nematoda</taxon>
        <taxon>Chromadorea</taxon>
        <taxon>Rhabditida</taxon>
        <taxon>Spirurina</taxon>
        <taxon>Spiruromorpha</taxon>
        <taxon>Spiruroidea</taxon>
        <taxon>Gongylonematidae</taxon>
        <taxon>Gongylonema</taxon>
    </lineage>
</organism>
<dbReference type="AlphaFoldDB" id="A0A183EAV0"/>
<dbReference type="InterPro" id="IPR052594">
    <property type="entry name" value="J_domain-containing_protein"/>
</dbReference>
<dbReference type="CDD" id="cd06257">
    <property type="entry name" value="DnaJ"/>
    <property type="match status" value="1"/>
</dbReference>
<dbReference type="Pfam" id="PF23302">
    <property type="entry name" value="HTH_DNAJC9"/>
    <property type="match status" value="1"/>
</dbReference>
<dbReference type="PROSITE" id="PS00636">
    <property type="entry name" value="DNAJ_1"/>
    <property type="match status" value="1"/>
</dbReference>
<dbReference type="PANTHER" id="PTHR44144">
    <property type="entry name" value="DNAJ HOMOLOG SUBFAMILY C MEMBER 9"/>
    <property type="match status" value="1"/>
</dbReference>
<dbReference type="Pfam" id="PF00226">
    <property type="entry name" value="DnaJ"/>
    <property type="match status" value="1"/>
</dbReference>
<dbReference type="GO" id="GO:0031072">
    <property type="term" value="F:heat shock protein binding"/>
    <property type="evidence" value="ECO:0007669"/>
    <property type="project" value="TreeGrafter"/>
</dbReference>
<evidence type="ECO:0000313" key="4">
    <source>
        <dbReference type="WBParaSite" id="GPUH_0001811601-mRNA-1"/>
    </source>
</evidence>
<dbReference type="SUPFAM" id="SSF46565">
    <property type="entry name" value="Chaperone J-domain"/>
    <property type="match status" value="1"/>
</dbReference>
<evidence type="ECO:0000259" key="1">
    <source>
        <dbReference type="PROSITE" id="PS50076"/>
    </source>
</evidence>
<evidence type="ECO:0000313" key="2">
    <source>
        <dbReference type="EMBL" id="VDN31031.1"/>
    </source>
</evidence>
<dbReference type="OrthoDB" id="110024at2759"/>
<keyword evidence="3" id="KW-1185">Reference proteome</keyword>
<dbReference type="Gene3D" id="1.10.287.110">
    <property type="entry name" value="DnaJ domain"/>
    <property type="match status" value="1"/>
</dbReference>
<dbReference type="InterPro" id="IPR018253">
    <property type="entry name" value="DnaJ_domain_CS"/>
</dbReference>